<dbReference type="EnsemblMetazoa" id="XM_022804277">
    <property type="protein sequence ID" value="XP_022660012"/>
    <property type="gene ID" value="LOC111249858"/>
</dbReference>
<feature type="transmembrane region" description="Helical" evidence="2">
    <location>
        <begin position="275"/>
        <end position="301"/>
    </location>
</feature>
<organism evidence="3 4">
    <name type="scientific">Varroa destructor</name>
    <name type="common">Honeybee mite</name>
    <dbReference type="NCBI Taxonomy" id="109461"/>
    <lineage>
        <taxon>Eukaryota</taxon>
        <taxon>Metazoa</taxon>
        <taxon>Ecdysozoa</taxon>
        <taxon>Arthropoda</taxon>
        <taxon>Chelicerata</taxon>
        <taxon>Arachnida</taxon>
        <taxon>Acari</taxon>
        <taxon>Parasitiformes</taxon>
        <taxon>Mesostigmata</taxon>
        <taxon>Gamasina</taxon>
        <taxon>Dermanyssoidea</taxon>
        <taxon>Varroidae</taxon>
        <taxon>Varroa</taxon>
    </lineage>
</organism>
<evidence type="ECO:0008006" key="5">
    <source>
        <dbReference type="Google" id="ProtNLM"/>
    </source>
</evidence>
<proteinExistence type="predicted"/>
<keyword evidence="2" id="KW-0812">Transmembrane</keyword>
<feature type="region of interest" description="Disordered" evidence="1">
    <location>
        <begin position="162"/>
        <end position="181"/>
    </location>
</feature>
<dbReference type="RefSeq" id="XP_022660014.1">
    <property type="nucleotide sequence ID" value="XM_022804279.1"/>
</dbReference>
<protein>
    <recommendedName>
        <fullName evidence="5">Transmembrane protein</fullName>
    </recommendedName>
</protein>
<dbReference type="RefSeq" id="XP_022660015.1">
    <property type="nucleotide sequence ID" value="XM_022804280.1"/>
</dbReference>
<name>A0A7M7K1G9_VARDE</name>
<dbReference type="RefSeq" id="XP_022660020.1">
    <property type="nucleotide sequence ID" value="XM_022804285.1"/>
</dbReference>
<accession>A0A7M7K1G9</accession>
<sequence length="332" mass="36418">MCPSLALSRDNLIVKSRLTVRMTRIFTMASSSSPRVDVTQCELLLDQRRRTTTRCRTIVTPYSFSHSVFVWVALWGVVLSTAGVVGATAVDHDQDKSASPDIITKIRDAAMPKESIGMTKALSHFYEVKLPSPITSISSVSVSPSTAHVYWTAGISSLDGSTSQLSLDRDQPSAVGPTGRPVEVTTETELASRSIRLLAYYIERDQRPARLTLAEELFEDGLRPSASCNVTICIRRLQVARMSSFEPHSPRLPLLSTPVCATGLRGLPLVFVKPLYIAFVEIVAMSLVVSVITCIFVHYALERLKTHLCSPSRHLRDGDSGTDDLWVAPTGE</sequence>
<dbReference type="RefSeq" id="XP_022660011.1">
    <property type="nucleotide sequence ID" value="XM_022804276.1"/>
</dbReference>
<dbReference type="EnsemblMetazoa" id="XM_022804284">
    <property type="protein sequence ID" value="XP_022660019"/>
    <property type="gene ID" value="LOC111249858"/>
</dbReference>
<dbReference type="RefSeq" id="XP_022660021.1">
    <property type="nucleotide sequence ID" value="XM_022804286.1"/>
</dbReference>
<dbReference type="RefSeq" id="XP_022660019.1">
    <property type="nucleotide sequence ID" value="XM_022804284.1"/>
</dbReference>
<dbReference type="EnsemblMetazoa" id="XM_022804281">
    <property type="protein sequence ID" value="XP_022660016"/>
    <property type="gene ID" value="LOC111249858"/>
</dbReference>
<evidence type="ECO:0000256" key="2">
    <source>
        <dbReference type="SAM" id="Phobius"/>
    </source>
</evidence>
<dbReference type="EnsemblMetazoa" id="XM_022804285">
    <property type="protein sequence ID" value="XP_022660020"/>
    <property type="gene ID" value="LOC111249858"/>
</dbReference>
<evidence type="ECO:0000313" key="4">
    <source>
        <dbReference type="Proteomes" id="UP000594260"/>
    </source>
</evidence>
<dbReference type="EnsemblMetazoa" id="XM_022804280">
    <property type="protein sequence ID" value="XP_022660015"/>
    <property type="gene ID" value="LOC111249858"/>
</dbReference>
<evidence type="ECO:0000313" key="3">
    <source>
        <dbReference type="EnsemblMetazoa" id="XP_022660012"/>
    </source>
</evidence>
<keyword evidence="4" id="KW-1185">Reference proteome</keyword>
<evidence type="ECO:0000256" key="1">
    <source>
        <dbReference type="SAM" id="MobiDB-lite"/>
    </source>
</evidence>
<reference evidence="3" key="1">
    <citation type="submission" date="2021-01" db="UniProtKB">
        <authorList>
            <consortium name="EnsemblMetazoa"/>
        </authorList>
    </citation>
    <scope>IDENTIFICATION</scope>
</reference>
<keyword evidence="2" id="KW-0472">Membrane</keyword>
<dbReference type="KEGG" id="vde:111249858"/>
<dbReference type="RefSeq" id="XP_022660013.1">
    <property type="nucleotide sequence ID" value="XM_022804278.1"/>
</dbReference>
<dbReference type="EnsemblMetazoa" id="XM_022804283">
    <property type="protein sequence ID" value="XP_022660018"/>
    <property type="gene ID" value="LOC111249858"/>
</dbReference>
<dbReference type="InParanoid" id="A0A7M7K1G9"/>
<dbReference type="AlphaFoldDB" id="A0A7M7K1G9"/>
<dbReference type="EnsemblMetazoa" id="XM_022804282">
    <property type="protein sequence ID" value="XP_022660017"/>
    <property type="gene ID" value="LOC111249858"/>
</dbReference>
<dbReference type="EnsemblMetazoa" id="XM_022804278">
    <property type="protein sequence ID" value="XP_022660013"/>
    <property type="gene ID" value="LOC111249858"/>
</dbReference>
<dbReference type="Proteomes" id="UP000594260">
    <property type="component" value="Unplaced"/>
</dbReference>
<dbReference type="RefSeq" id="XP_022660018.1">
    <property type="nucleotide sequence ID" value="XM_022804283.1"/>
</dbReference>
<dbReference type="EnsemblMetazoa" id="XM_022804279">
    <property type="protein sequence ID" value="XP_022660014"/>
    <property type="gene ID" value="LOC111249858"/>
</dbReference>
<dbReference type="RefSeq" id="XP_022660016.1">
    <property type="nucleotide sequence ID" value="XM_022804281.1"/>
</dbReference>
<dbReference type="EnsemblMetazoa" id="XM_022804276">
    <property type="protein sequence ID" value="XP_022660011"/>
    <property type="gene ID" value="LOC111249858"/>
</dbReference>
<keyword evidence="2" id="KW-1133">Transmembrane helix</keyword>
<dbReference type="GeneID" id="111249858"/>
<dbReference type="RefSeq" id="XP_022660017.1">
    <property type="nucleotide sequence ID" value="XM_022804282.1"/>
</dbReference>
<dbReference type="RefSeq" id="XP_022660012.1">
    <property type="nucleotide sequence ID" value="XM_022804277.1"/>
</dbReference>
<dbReference type="EnsemblMetazoa" id="XM_022804286">
    <property type="protein sequence ID" value="XP_022660021"/>
    <property type="gene ID" value="LOC111249858"/>
</dbReference>